<reference evidence="3" key="1">
    <citation type="submission" date="2018-12" db="EMBL/GenBank/DDBJ databases">
        <title>Tengunoibacter tsumagoiensis gen. nov., sp. nov., Dictyobacter kobayashii sp. nov., D. alpinus sp. nov., and D. joshuensis sp. nov. and description of Dictyobacteraceae fam. nov. within the order Ktedonobacterales isolated from Tengu-no-mugimeshi.</title>
        <authorList>
            <person name="Wang C.M."/>
            <person name="Zheng Y."/>
            <person name="Sakai Y."/>
            <person name="Toyoda A."/>
            <person name="Minakuchi Y."/>
            <person name="Abe K."/>
            <person name="Yokota A."/>
            <person name="Yabe S."/>
        </authorList>
    </citation>
    <scope>NUCLEOTIDE SEQUENCE [LARGE SCALE GENOMIC DNA]</scope>
    <source>
        <strain evidence="3">Uno3</strain>
    </source>
</reference>
<comment type="caution">
    <text evidence="2">The sequence shown here is derived from an EMBL/GenBank/DDBJ whole genome shotgun (WGS) entry which is preliminary data.</text>
</comment>
<accession>A0A402A602</accession>
<dbReference type="PROSITE" id="PS51186">
    <property type="entry name" value="GNAT"/>
    <property type="match status" value="1"/>
</dbReference>
<gene>
    <name evidence="2" type="ORF">KTT_44110</name>
</gene>
<dbReference type="GO" id="GO:0005737">
    <property type="term" value="C:cytoplasm"/>
    <property type="evidence" value="ECO:0007669"/>
    <property type="project" value="TreeGrafter"/>
</dbReference>
<protein>
    <submittedName>
        <fullName evidence="2">GNAT family N-acetyltransferase</fullName>
    </submittedName>
</protein>
<name>A0A402A602_9CHLR</name>
<evidence type="ECO:0000259" key="1">
    <source>
        <dbReference type="PROSITE" id="PS51186"/>
    </source>
</evidence>
<dbReference type="SUPFAM" id="SSF55729">
    <property type="entry name" value="Acyl-CoA N-acyltransferases (Nat)"/>
    <property type="match status" value="1"/>
</dbReference>
<dbReference type="GO" id="GO:0008999">
    <property type="term" value="F:protein-N-terminal-alanine acetyltransferase activity"/>
    <property type="evidence" value="ECO:0007669"/>
    <property type="project" value="TreeGrafter"/>
</dbReference>
<proteinExistence type="predicted"/>
<feature type="domain" description="N-acetyltransferase" evidence="1">
    <location>
        <begin position="32"/>
        <end position="191"/>
    </location>
</feature>
<dbReference type="InterPro" id="IPR051531">
    <property type="entry name" value="N-acetyltransferase"/>
</dbReference>
<dbReference type="RefSeq" id="WP_161975664.1">
    <property type="nucleotide sequence ID" value="NZ_BIFR01000002.1"/>
</dbReference>
<organism evidence="2 3">
    <name type="scientific">Tengunoibacter tsumagoiensis</name>
    <dbReference type="NCBI Taxonomy" id="2014871"/>
    <lineage>
        <taxon>Bacteria</taxon>
        <taxon>Bacillati</taxon>
        <taxon>Chloroflexota</taxon>
        <taxon>Ktedonobacteria</taxon>
        <taxon>Ktedonobacterales</taxon>
        <taxon>Dictyobacteraceae</taxon>
        <taxon>Tengunoibacter</taxon>
    </lineage>
</organism>
<dbReference type="InterPro" id="IPR000182">
    <property type="entry name" value="GNAT_dom"/>
</dbReference>
<evidence type="ECO:0000313" key="2">
    <source>
        <dbReference type="EMBL" id="GCE14552.1"/>
    </source>
</evidence>
<dbReference type="Proteomes" id="UP000287352">
    <property type="component" value="Unassembled WGS sequence"/>
</dbReference>
<dbReference type="PANTHER" id="PTHR43792">
    <property type="entry name" value="GNAT FAMILY, PUTATIVE (AFU_ORTHOLOGUE AFUA_3G00765)-RELATED-RELATED"/>
    <property type="match status" value="1"/>
</dbReference>
<dbReference type="PANTHER" id="PTHR43792:SF9">
    <property type="entry name" value="RIBOSOMAL-PROTEIN-ALANINE ACETYLTRANSFERASE"/>
    <property type="match status" value="1"/>
</dbReference>
<dbReference type="AlphaFoldDB" id="A0A402A602"/>
<sequence length="196" mass="22917">MSIYEKIQKEITVNMSLSSHLQTFPVLDTERLLLRQMEQEDAKDIYLFLSDEETMRFYDAPFTQFEQAEKSIARHQKRFADQEAIRWGITLKGEDRVIGNCGYSWDAENFGARLSYILAKPYWNKGIMSEALAAILQFGFTSCQLHRIEAEVALPNHASAQVLRKLGFQEEGLLRERLYVDNQFYDEKMFALLNKR</sequence>
<dbReference type="EMBL" id="BIFR01000002">
    <property type="protein sequence ID" value="GCE14552.1"/>
    <property type="molecule type" value="Genomic_DNA"/>
</dbReference>
<evidence type="ECO:0000313" key="3">
    <source>
        <dbReference type="Proteomes" id="UP000287352"/>
    </source>
</evidence>
<keyword evidence="2" id="KW-0808">Transferase</keyword>
<dbReference type="Pfam" id="PF13302">
    <property type="entry name" value="Acetyltransf_3"/>
    <property type="match status" value="1"/>
</dbReference>
<dbReference type="InterPro" id="IPR016181">
    <property type="entry name" value="Acyl_CoA_acyltransferase"/>
</dbReference>
<keyword evidence="3" id="KW-1185">Reference proteome</keyword>
<dbReference type="Gene3D" id="3.40.630.30">
    <property type="match status" value="1"/>
</dbReference>